<comment type="caution">
    <text evidence="3">The sequence shown here is derived from an EMBL/GenBank/DDBJ whole genome shotgun (WGS) entry which is preliminary data.</text>
</comment>
<feature type="compositionally biased region" description="Basic and acidic residues" evidence="1">
    <location>
        <begin position="109"/>
        <end position="121"/>
    </location>
</feature>
<keyword evidence="4" id="KW-1185">Reference proteome</keyword>
<dbReference type="EMBL" id="JAFFZS010000045">
    <property type="protein sequence ID" value="MBN0048694.1"/>
    <property type="molecule type" value="Genomic_DNA"/>
</dbReference>
<keyword evidence="2" id="KW-0812">Transmembrane</keyword>
<evidence type="ECO:0000256" key="2">
    <source>
        <dbReference type="SAM" id="Phobius"/>
    </source>
</evidence>
<dbReference type="Proteomes" id="UP000788262">
    <property type="component" value="Unassembled WGS sequence"/>
</dbReference>
<gene>
    <name evidence="3" type="ORF">JS756_32310</name>
</gene>
<dbReference type="Pfam" id="PF19953">
    <property type="entry name" value="EACC1"/>
    <property type="match status" value="1"/>
</dbReference>
<sequence>MLNEGENELWIRVPDPDAHLPSLLDWLRREDALRRGVHPRHAPLGEGQMGGALDALAVAVGSGGMGAVLANCLSAWISQRRSDVRITLSTRDGRTIEVDAKGVDPRSLAKDVERLLDRGDQEAGGEPS</sequence>
<keyword evidence="2" id="KW-0472">Membrane</keyword>
<evidence type="ECO:0000256" key="1">
    <source>
        <dbReference type="SAM" id="MobiDB-lite"/>
    </source>
</evidence>
<evidence type="ECO:0000313" key="4">
    <source>
        <dbReference type="Proteomes" id="UP000788262"/>
    </source>
</evidence>
<keyword evidence="2" id="KW-1133">Transmembrane helix</keyword>
<feature type="transmembrane region" description="Helical" evidence="2">
    <location>
        <begin position="55"/>
        <end position="77"/>
    </location>
</feature>
<dbReference type="InterPro" id="IPR045428">
    <property type="entry name" value="EACC1"/>
</dbReference>
<reference evidence="3 4" key="1">
    <citation type="submission" date="2021-02" db="EMBL/GenBank/DDBJ databases">
        <title>Whole genome sequencing of Streptomyces actuosus VRA1.</title>
        <authorList>
            <person name="Sen G."/>
            <person name="Sen A."/>
        </authorList>
    </citation>
    <scope>NUCLEOTIDE SEQUENCE [LARGE SCALE GENOMIC DNA]</scope>
    <source>
        <strain evidence="3 4">VRA1</strain>
    </source>
</reference>
<evidence type="ECO:0000313" key="3">
    <source>
        <dbReference type="EMBL" id="MBN0048694.1"/>
    </source>
</evidence>
<accession>A0ABS2W088</accession>
<dbReference type="RefSeq" id="WP_205386825.1">
    <property type="nucleotide sequence ID" value="NZ_JAFFZS010000045.1"/>
</dbReference>
<proteinExistence type="predicted"/>
<feature type="region of interest" description="Disordered" evidence="1">
    <location>
        <begin position="109"/>
        <end position="128"/>
    </location>
</feature>
<protein>
    <submittedName>
        <fullName evidence="3">Uncharacterized protein</fullName>
    </submittedName>
</protein>
<name>A0ABS2W088_STRAS</name>
<organism evidence="3 4">
    <name type="scientific">Streptomyces actuosus</name>
    <dbReference type="NCBI Taxonomy" id="1885"/>
    <lineage>
        <taxon>Bacteria</taxon>
        <taxon>Bacillati</taxon>
        <taxon>Actinomycetota</taxon>
        <taxon>Actinomycetes</taxon>
        <taxon>Kitasatosporales</taxon>
        <taxon>Streptomycetaceae</taxon>
        <taxon>Streptomyces</taxon>
    </lineage>
</organism>